<dbReference type="Proteomes" id="UP000322165">
    <property type="component" value="Unassembled WGS sequence"/>
</dbReference>
<evidence type="ECO:0000313" key="8">
    <source>
        <dbReference type="Proteomes" id="UP000322165"/>
    </source>
</evidence>
<dbReference type="AlphaFoldDB" id="A0A5B2ZDH0"/>
<dbReference type="Gene3D" id="3.30.70.270">
    <property type="match status" value="1"/>
</dbReference>
<reference evidence="7 8" key="1">
    <citation type="submission" date="2019-09" db="EMBL/GenBank/DDBJ databases">
        <title>Arenimonas chukotkensis sp. nov., a bacterium isolated from Chukotka hot spring, Arctic region, Russia.</title>
        <authorList>
            <person name="Zayulina K.S."/>
            <person name="Prokofeva M.I."/>
            <person name="Elcheninov A.G."/>
            <person name="Novikov A."/>
            <person name="Kochetkova T.V."/>
            <person name="Kublanov I.V."/>
        </authorList>
    </citation>
    <scope>NUCLEOTIDE SEQUENCE [LARGE SCALE GENOMIC DNA]</scope>
    <source>
        <strain evidence="7 8">3729k</strain>
    </source>
</reference>
<dbReference type="RefSeq" id="WP_149860570.1">
    <property type="nucleotide sequence ID" value="NZ_VUOD01000004.1"/>
</dbReference>
<evidence type="ECO:0000256" key="2">
    <source>
        <dbReference type="ARBA" id="ARBA00012528"/>
    </source>
</evidence>
<dbReference type="NCBIfam" id="TIGR00254">
    <property type="entry name" value="GGDEF"/>
    <property type="match status" value="1"/>
</dbReference>
<organism evidence="7 8">
    <name type="scientific">Arenimonas fontis</name>
    <dbReference type="NCBI Taxonomy" id="2608255"/>
    <lineage>
        <taxon>Bacteria</taxon>
        <taxon>Pseudomonadati</taxon>
        <taxon>Pseudomonadota</taxon>
        <taxon>Gammaproteobacteria</taxon>
        <taxon>Lysobacterales</taxon>
        <taxon>Lysobacteraceae</taxon>
        <taxon>Arenimonas</taxon>
    </lineage>
</organism>
<dbReference type="Pfam" id="PF00990">
    <property type="entry name" value="GGDEF"/>
    <property type="match status" value="1"/>
</dbReference>
<evidence type="ECO:0000256" key="1">
    <source>
        <dbReference type="ARBA" id="ARBA00001946"/>
    </source>
</evidence>
<evidence type="ECO:0000313" key="7">
    <source>
        <dbReference type="EMBL" id="KAA2285071.1"/>
    </source>
</evidence>
<feature type="transmembrane region" description="Helical" evidence="5">
    <location>
        <begin position="136"/>
        <end position="159"/>
    </location>
</feature>
<dbReference type="SMART" id="SM00267">
    <property type="entry name" value="GGDEF"/>
    <property type="match status" value="1"/>
</dbReference>
<feature type="transmembrane region" description="Helical" evidence="5">
    <location>
        <begin position="44"/>
        <end position="66"/>
    </location>
</feature>
<dbReference type="PANTHER" id="PTHR45138:SF9">
    <property type="entry name" value="DIGUANYLATE CYCLASE DGCM-RELATED"/>
    <property type="match status" value="1"/>
</dbReference>
<comment type="catalytic activity">
    <reaction evidence="3">
        <text>2 GTP = 3',3'-c-di-GMP + 2 diphosphate</text>
        <dbReference type="Rhea" id="RHEA:24898"/>
        <dbReference type="ChEBI" id="CHEBI:33019"/>
        <dbReference type="ChEBI" id="CHEBI:37565"/>
        <dbReference type="ChEBI" id="CHEBI:58805"/>
        <dbReference type="EC" id="2.7.7.65"/>
    </reaction>
</comment>
<keyword evidence="5" id="KW-0472">Membrane</keyword>
<evidence type="ECO:0000259" key="6">
    <source>
        <dbReference type="PROSITE" id="PS50887"/>
    </source>
</evidence>
<keyword evidence="5" id="KW-1133">Transmembrane helix</keyword>
<feature type="domain" description="GGDEF" evidence="6">
    <location>
        <begin position="201"/>
        <end position="330"/>
    </location>
</feature>
<evidence type="ECO:0000256" key="3">
    <source>
        <dbReference type="ARBA" id="ARBA00034247"/>
    </source>
</evidence>
<reference evidence="7 8" key="2">
    <citation type="submission" date="2019-09" db="EMBL/GenBank/DDBJ databases">
        <authorList>
            <person name="Mazur A."/>
        </authorList>
    </citation>
    <scope>NUCLEOTIDE SEQUENCE [LARGE SCALE GENOMIC DNA]</scope>
    <source>
        <strain evidence="7 8">3729k</strain>
    </source>
</reference>
<dbReference type="CDD" id="cd01949">
    <property type="entry name" value="GGDEF"/>
    <property type="match status" value="1"/>
</dbReference>
<dbReference type="PROSITE" id="PS50887">
    <property type="entry name" value="GGDEF"/>
    <property type="match status" value="1"/>
</dbReference>
<dbReference type="EC" id="2.7.7.65" evidence="2"/>
<comment type="cofactor">
    <cofactor evidence="1">
        <name>Mg(2+)</name>
        <dbReference type="ChEBI" id="CHEBI:18420"/>
    </cofactor>
</comment>
<evidence type="ECO:0000256" key="5">
    <source>
        <dbReference type="SAM" id="Phobius"/>
    </source>
</evidence>
<dbReference type="InterPro" id="IPR050469">
    <property type="entry name" value="Diguanylate_Cyclase"/>
</dbReference>
<comment type="caution">
    <text evidence="7">The sequence shown here is derived from an EMBL/GenBank/DDBJ whole genome shotgun (WGS) entry which is preliminary data.</text>
</comment>
<gene>
    <name evidence="7" type="ORF">F0415_07455</name>
</gene>
<feature type="transmembrane region" description="Helical" evidence="5">
    <location>
        <begin position="72"/>
        <end position="93"/>
    </location>
</feature>
<feature type="region of interest" description="Disordered" evidence="4">
    <location>
        <begin position="326"/>
        <end position="351"/>
    </location>
</feature>
<dbReference type="InterPro" id="IPR043128">
    <property type="entry name" value="Rev_trsase/Diguanyl_cyclase"/>
</dbReference>
<dbReference type="InterPro" id="IPR000160">
    <property type="entry name" value="GGDEF_dom"/>
</dbReference>
<dbReference type="InterPro" id="IPR029787">
    <property type="entry name" value="Nucleotide_cyclase"/>
</dbReference>
<feature type="transmembrane region" description="Helical" evidence="5">
    <location>
        <begin position="114"/>
        <end position="130"/>
    </location>
</feature>
<evidence type="ECO:0000256" key="4">
    <source>
        <dbReference type="SAM" id="MobiDB-lite"/>
    </source>
</evidence>
<keyword evidence="5" id="KW-0812">Transmembrane</keyword>
<feature type="transmembrane region" description="Helical" evidence="5">
    <location>
        <begin position="15"/>
        <end position="37"/>
    </location>
</feature>
<sequence length="351" mass="37869">MSTSSTLYSRLRGDLRLSMITLFGALTFVGIAPFVAIRASRAEWLAAGLDAGMMLIIAGSVAYVWRTGRTELVGSINAVVVSLVCAVLTGLLGEAGHFWTYTALAANFMLAPRWLAAACCAVLLSAQLWLGSFSDLVAAAAFLTSALLVTLFAAVFVGLSERQHRQLLAMATLDPLTGAPNRRALEVELPEAVQHHRQRAEPMALAVLDLDHFKRINDRHGHEIGDRVLVDLVARIQGVLRKRDRLFRLGGEEFVLLLPATSAGGARAALEKVRRAVEAQPMGPDLRATVSVGVAMLAAEDDWPSLLARADEAMYEAKRRGRNQVRMYPPSLLAGDRRGGNTDPQPLPATG</sequence>
<dbReference type="FunFam" id="3.30.70.270:FF:000001">
    <property type="entry name" value="Diguanylate cyclase domain protein"/>
    <property type="match status" value="1"/>
</dbReference>
<proteinExistence type="predicted"/>
<protein>
    <recommendedName>
        <fullName evidence="2">diguanylate cyclase</fullName>
        <ecNumber evidence="2">2.7.7.65</ecNumber>
    </recommendedName>
</protein>
<name>A0A5B2ZDH0_9GAMM</name>
<dbReference type="EMBL" id="VUOD01000004">
    <property type="protein sequence ID" value="KAA2285071.1"/>
    <property type="molecule type" value="Genomic_DNA"/>
</dbReference>
<dbReference type="PANTHER" id="PTHR45138">
    <property type="entry name" value="REGULATORY COMPONENTS OF SENSORY TRANSDUCTION SYSTEM"/>
    <property type="match status" value="1"/>
</dbReference>
<accession>A0A5B2ZDH0</accession>
<dbReference type="SUPFAM" id="SSF55073">
    <property type="entry name" value="Nucleotide cyclase"/>
    <property type="match status" value="1"/>
</dbReference>
<dbReference type="GO" id="GO:0052621">
    <property type="term" value="F:diguanylate cyclase activity"/>
    <property type="evidence" value="ECO:0007669"/>
    <property type="project" value="UniProtKB-EC"/>
</dbReference>
<keyword evidence="8" id="KW-1185">Reference proteome</keyword>